<gene>
    <name evidence="19" type="ORF">CAUJ_LOCUS15563</name>
</gene>
<dbReference type="InterPro" id="IPR003961">
    <property type="entry name" value="FN3_dom"/>
</dbReference>
<evidence type="ECO:0000256" key="2">
    <source>
        <dbReference type="ARBA" id="ARBA00011902"/>
    </source>
</evidence>
<evidence type="ECO:0000313" key="20">
    <source>
        <dbReference type="Proteomes" id="UP000835052"/>
    </source>
</evidence>
<feature type="non-terminal residue" evidence="19">
    <location>
        <position position="1"/>
    </location>
</feature>
<feature type="compositionally biased region" description="Basic and acidic residues" evidence="15">
    <location>
        <begin position="30"/>
        <end position="39"/>
    </location>
</feature>
<keyword evidence="4" id="KW-0808">Transferase</keyword>
<dbReference type="SUPFAM" id="SSF49265">
    <property type="entry name" value="Fibronectin type III"/>
    <property type="match status" value="1"/>
</dbReference>
<evidence type="ECO:0000256" key="10">
    <source>
        <dbReference type="ARBA" id="ARBA00023136"/>
    </source>
</evidence>
<feature type="region of interest" description="Disordered" evidence="15">
    <location>
        <begin position="929"/>
        <end position="956"/>
    </location>
</feature>
<dbReference type="CDD" id="cd00064">
    <property type="entry name" value="FU"/>
    <property type="match status" value="1"/>
</dbReference>
<keyword evidence="13" id="KW-0325">Glycoprotein</keyword>
<keyword evidence="11" id="KW-0829">Tyrosine-protein kinase</keyword>
<dbReference type="Gene3D" id="2.60.40.10">
    <property type="entry name" value="Immunoglobulins"/>
    <property type="match status" value="2"/>
</dbReference>
<accession>A0A8S1HUA0</accession>
<evidence type="ECO:0000313" key="19">
    <source>
        <dbReference type="EMBL" id="CAD6199663.1"/>
    </source>
</evidence>
<keyword evidence="6" id="KW-0547">Nucleotide-binding</keyword>
<proteinExistence type="predicted"/>
<feature type="compositionally biased region" description="Acidic residues" evidence="15">
    <location>
        <begin position="857"/>
        <end position="869"/>
    </location>
</feature>
<dbReference type="EMBL" id="CAJGYM010000192">
    <property type="protein sequence ID" value="CAD6199663.1"/>
    <property type="molecule type" value="Genomic_DNA"/>
</dbReference>
<evidence type="ECO:0000256" key="7">
    <source>
        <dbReference type="ARBA" id="ARBA00022777"/>
    </source>
</evidence>
<keyword evidence="3" id="KW-0597">Phosphoprotein</keyword>
<protein>
    <recommendedName>
        <fullName evidence="2">receptor protein-tyrosine kinase</fullName>
        <ecNumber evidence="2">2.7.10.1</ecNumber>
    </recommendedName>
</protein>
<feature type="region of interest" description="Disordered" evidence="15">
    <location>
        <begin position="851"/>
        <end position="905"/>
    </location>
</feature>
<keyword evidence="9 16" id="KW-1133">Transmembrane helix</keyword>
<feature type="domain" description="4Fe-4S ferredoxin-type" evidence="18">
    <location>
        <begin position="398"/>
        <end position="428"/>
    </location>
</feature>
<dbReference type="GO" id="GO:0005524">
    <property type="term" value="F:ATP binding"/>
    <property type="evidence" value="ECO:0007669"/>
    <property type="project" value="UniProtKB-KW"/>
</dbReference>
<evidence type="ECO:0000256" key="13">
    <source>
        <dbReference type="ARBA" id="ARBA00023180"/>
    </source>
</evidence>
<dbReference type="Gene3D" id="3.80.20.20">
    <property type="entry name" value="Receptor L-domain"/>
    <property type="match status" value="2"/>
</dbReference>
<feature type="domain" description="Fibronectin type-III" evidence="17">
    <location>
        <begin position="702"/>
        <end position="798"/>
    </location>
</feature>
<dbReference type="PROSITE" id="PS51379">
    <property type="entry name" value="4FE4S_FER_2"/>
    <property type="match status" value="1"/>
</dbReference>
<dbReference type="InterPro" id="IPR006211">
    <property type="entry name" value="Furin-like_Cys-rich_dom"/>
</dbReference>
<dbReference type="PROSITE" id="PS50853">
    <property type="entry name" value="FN3"/>
    <property type="match status" value="1"/>
</dbReference>
<dbReference type="InterPro" id="IPR000494">
    <property type="entry name" value="Rcpt_L-dom"/>
</dbReference>
<feature type="compositionally biased region" description="Polar residues" evidence="15">
    <location>
        <begin position="944"/>
        <end position="954"/>
    </location>
</feature>
<name>A0A8S1HUA0_9PELO</name>
<evidence type="ECO:0000256" key="6">
    <source>
        <dbReference type="ARBA" id="ARBA00022741"/>
    </source>
</evidence>
<dbReference type="InterPro" id="IPR006212">
    <property type="entry name" value="Furin_repeat"/>
</dbReference>
<keyword evidence="8" id="KW-0067">ATP-binding</keyword>
<dbReference type="PANTHER" id="PTHR21662:SF59">
    <property type="entry name" value="RECEPTOR PROTEIN-TYROSINE KINASE"/>
    <property type="match status" value="1"/>
</dbReference>
<feature type="region of interest" description="Disordered" evidence="15">
    <location>
        <begin position="1"/>
        <end position="42"/>
    </location>
</feature>
<comment type="catalytic activity">
    <reaction evidence="14">
        <text>L-tyrosyl-[protein] + ATP = O-phospho-L-tyrosyl-[protein] + ADP + H(+)</text>
        <dbReference type="Rhea" id="RHEA:10596"/>
        <dbReference type="Rhea" id="RHEA-COMP:10136"/>
        <dbReference type="Rhea" id="RHEA-COMP:20101"/>
        <dbReference type="ChEBI" id="CHEBI:15378"/>
        <dbReference type="ChEBI" id="CHEBI:30616"/>
        <dbReference type="ChEBI" id="CHEBI:46858"/>
        <dbReference type="ChEBI" id="CHEBI:61978"/>
        <dbReference type="ChEBI" id="CHEBI:456216"/>
        <dbReference type="EC" id="2.7.10.1"/>
    </reaction>
</comment>
<evidence type="ECO:0000259" key="18">
    <source>
        <dbReference type="PROSITE" id="PS51379"/>
    </source>
</evidence>
<dbReference type="InterPro" id="IPR053079">
    <property type="entry name" value="SPS2_domain"/>
</dbReference>
<dbReference type="AlphaFoldDB" id="A0A8S1HUA0"/>
<evidence type="ECO:0000256" key="4">
    <source>
        <dbReference type="ARBA" id="ARBA00022679"/>
    </source>
</evidence>
<dbReference type="Proteomes" id="UP000835052">
    <property type="component" value="Unassembled WGS sequence"/>
</dbReference>
<evidence type="ECO:0000256" key="9">
    <source>
        <dbReference type="ARBA" id="ARBA00022989"/>
    </source>
</evidence>
<keyword evidence="7" id="KW-0418">Kinase</keyword>
<evidence type="ECO:0000256" key="3">
    <source>
        <dbReference type="ARBA" id="ARBA00022553"/>
    </source>
</evidence>
<dbReference type="PANTHER" id="PTHR21662">
    <property type="entry name" value="RECEPTOR PROTEIN-TYROSINE KINASE"/>
    <property type="match status" value="1"/>
</dbReference>
<evidence type="ECO:0000256" key="5">
    <source>
        <dbReference type="ARBA" id="ARBA00022692"/>
    </source>
</evidence>
<dbReference type="OrthoDB" id="546826at2759"/>
<feature type="compositionally biased region" description="Basic residues" evidence="15">
    <location>
        <begin position="896"/>
        <end position="905"/>
    </location>
</feature>
<dbReference type="InterPro" id="IPR013783">
    <property type="entry name" value="Ig-like_fold"/>
</dbReference>
<keyword evidence="20" id="KW-1185">Reference proteome</keyword>
<feature type="transmembrane region" description="Helical" evidence="16">
    <location>
        <begin position="72"/>
        <end position="90"/>
    </location>
</feature>
<dbReference type="InterPro" id="IPR036116">
    <property type="entry name" value="FN3_sf"/>
</dbReference>
<feature type="region of interest" description="Disordered" evidence="15">
    <location>
        <begin position="376"/>
        <end position="401"/>
    </location>
</feature>
<evidence type="ECO:0000256" key="8">
    <source>
        <dbReference type="ARBA" id="ARBA00022840"/>
    </source>
</evidence>
<evidence type="ECO:0000256" key="14">
    <source>
        <dbReference type="ARBA" id="ARBA00051243"/>
    </source>
</evidence>
<dbReference type="Pfam" id="PF01030">
    <property type="entry name" value="Recep_L_domain"/>
    <property type="match status" value="2"/>
</dbReference>
<dbReference type="Pfam" id="PF00041">
    <property type="entry name" value="fn3"/>
    <property type="match status" value="1"/>
</dbReference>
<evidence type="ECO:0000256" key="16">
    <source>
        <dbReference type="SAM" id="Phobius"/>
    </source>
</evidence>
<dbReference type="GO" id="GO:0004714">
    <property type="term" value="F:transmembrane receptor protein tyrosine kinase activity"/>
    <property type="evidence" value="ECO:0007669"/>
    <property type="project" value="UniProtKB-EC"/>
</dbReference>
<dbReference type="GO" id="GO:0016020">
    <property type="term" value="C:membrane"/>
    <property type="evidence" value="ECO:0007669"/>
    <property type="project" value="UniProtKB-SubCell"/>
</dbReference>
<dbReference type="SUPFAM" id="SSF52058">
    <property type="entry name" value="L domain-like"/>
    <property type="match status" value="2"/>
</dbReference>
<keyword evidence="10 16" id="KW-0472">Membrane</keyword>
<feature type="compositionally biased region" description="Basic and acidic residues" evidence="15">
    <location>
        <begin position="930"/>
        <end position="943"/>
    </location>
</feature>
<dbReference type="EC" id="2.7.10.1" evidence="2"/>
<dbReference type="InterPro" id="IPR017896">
    <property type="entry name" value="4Fe4S_Fe-S-bd"/>
</dbReference>
<dbReference type="InterPro" id="IPR009030">
    <property type="entry name" value="Growth_fac_rcpt_cys_sf"/>
</dbReference>
<reference evidence="19" key="1">
    <citation type="submission" date="2020-10" db="EMBL/GenBank/DDBJ databases">
        <authorList>
            <person name="Kikuchi T."/>
        </authorList>
    </citation>
    <scope>NUCLEOTIDE SEQUENCE</scope>
    <source>
        <strain evidence="19">NKZ352</strain>
    </source>
</reference>
<keyword evidence="5 16" id="KW-0812">Transmembrane</keyword>
<dbReference type="Pfam" id="PF00757">
    <property type="entry name" value="Furin-like"/>
    <property type="match status" value="1"/>
</dbReference>
<sequence length="1009" mass="113983">MPRVRHRHKSTDSEEEEDVGPSSSHQVPIESRDSEFYERKQRRANPRSWTRCKENTANDRCRRSSFNSKLTWTLKLLCIIFTFAACVLPSNAIKEVRCGTIDIRISPHEYIKKAEYGLGDSVQGQLTSCTVVEGSFVIALIRNDTSQPLAYPRFEHLREITGSLLVFDATGLRNLSSIFPNLRVIGGQHLIQHYALIVYQNNHLEELGLDKLTLIRNGGVRITGNRLLCHANSIDWKHIVGSKLNDVMVDNAVEASFTETGKICPEGLCEQDSSQKRCRYTHSGQVQSCWNSAKCQKLCEHERDGETIGPGCDPKGERCHDECVGGCEKPGDARLCYACRHLNYQGRCIPKCPANLYSLLNRRCVSKDHCNGLKAKEKRAPQSNQQGFARPNARRTMKRVDPNDPKECIKCKSVCQVTCPGNVTIDNYAKAQSLKGCHIIDGYLNVEIRMGLDPSGVAELGEAFSKIHTIKGYLTIFHTPSFVNLYMFKNLRRITGDILQHEKYSLSVFENVNLKKLFNPTINLVIDKGYLRFHNNRMLCFHQIRQLMEKMGRETEMSDVDQSMSSNGDKAICEDATFEVKVVSVSYNTFVLEWPAFNTTDMDHRKFLGYEVYYKEVPKVDRNMSIDDDRSACSDSWYSEFIERAPDENEKEPKAAAISNQFIKPHTIYAYYVSTQIVHHNGARNAISAIGFVQTNFTYPEPPRDLTVSATTDTISLKWDPPTKPNGVITHYIVSWRRIDADLEYYSQMACDAEAQKLPEHSPDSMPSAVGEAIPAAASSAVSTTAPTLTSFLSMAASNQGTCSKVPGCCECAKPAAITDTEESSDFENELQNEIFVQSCEHHWDPERCRHWKPQTDDDADTEDAEDDPTSANATKKAKRSRPRRASSDSWEQRRQKMHSSKHTIRNTLADYEAYYEMLDRLNPVRRRRSIDSVDKEEKEDPSSNKIPSTTPATKPTAENFVQKAVKSVKLAEQKRIIDQLHHINITAAPKNGATTFVITGLKHYAQYS</sequence>
<dbReference type="InterPro" id="IPR036941">
    <property type="entry name" value="Rcpt_L-dom_sf"/>
</dbReference>
<evidence type="ECO:0000256" key="12">
    <source>
        <dbReference type="ARBA" id="ARBA00023170"/>
    </source>
</evidence>
<evidence type="ECO:0000256" key="1">
    <source>
        <dbReference type="ARBA" id="ARBA00004479"/>
    </source>
</evidence>
<comment type="subcellular location">
    <subcellularLocation>
        <location evidence="1">Membrane</location>
        <topology evidence="1">Single-pass type I membrane protein</topology>
    </subcellularLocation>
</comment>
<evidence type="ECO:0000259" key="17">
    <source>
        <dbReference type="PROSITE" id="PS50853"/>
    </source>
</evidence>
<evidence type="ECO:0000256" key="15">
    <source>
        <dbReference type="SAM" id="MobiDB-lite"/>
    </source>
</evidence>
<keyword evidence="12" id="KW-0675">Receptor</keyword>
<dbReference type="SUPFAM" id="SSF57184">
    <property type="entry name" value="Growth factor receptor domain"/>
    <property type="match status" value="1"/>
</dbReference>
<evidence type="ECO:0000256" key="11">
    <source>
        <dbReference type="ARBA" id="ARBA00023137"/>
    </source>
</evidence>
<comment type="caution">
    <text evidence="19">The sequence shown here is derived from an EMBL/GenBank/DDBJ whole genome shotgun (WGS) entry which is preliminary data.</text>
</comment>
<dbReference type="CDD" id="cd00063">
    <property type="entry name" value="FN3"/>
    <property type="match status" value="1"/>
</dbReference>
<dbReference type="SMART" id="SM00261">
    <property type="entry name" value="FU"/>
    <property type="match status" value="1"/>
</dbReference>
<organism evidence="19 20">
    <name type="scientific">Caenorhabditis auriculariae</name>
    <dbReference type="NCBI Taxonomy" id="2777116"/>
    <lineage>
        <taxon>Eukaryota</taxon>
        <taxon>Metazoa</taxon>
        <taxon>Ecdysozoa</taxon>
        <taxon>Nematoda</taxon>
        <taxon>Chromadorea</taxon>
        <taxon>Rhabditida</taxon>
        <taxon>Rhabditina</taxon>
        <taxon>Rhabditomorpha</taxon>
        <taxon>Rhabditoidea</taxon>
        <taxon>Rhabditidae</taxon>
        <taxon>Peloderinae</taxon>
        <taxon>Caenorhabditis</taxon>
    </lineage>
</organism>
<feature type="compositionally biased region" description="Basic residues" evidence="15">
    <location>
        <begin position="876"/>
        <end position="885"/>
    </location>
</feature>